<dbReference type="EMBL" id="MN740480">
    <property type="protein sequence ID" value="QHU29023.1"/>
    <property type="molecule type" value="Genomic_DNA"/>
</dbReference>
<sequence length="119" mass="14353">MYYKVIFNIKMNNKANNIARCIYDKIKDIRCENKEWLVNSTNGYIFAHVELPLYEKEYLESVIYEYGIQKAIEKFIVNKKCYEVIMNLVENDEKKLYLGLAYYIVSEQFEYMSFEYISA</sequence>
<proteinExistence type="predicted"/>
<reference evidence="1" key="1">
    <citation type="journal article" date="2020" name="Nature">
        <title>Giant virus diversity and host interactions through global metagenomics.</title>
        <authorList>
            <person name="Schulz F."/>
            <person name="Roux S."/>
            <person name="Paez-Espino D."/>
            <person name="Jungbluth S."/>
            <person name="Walsh D.A."/>
            <person name="Denef V.J."/>
            <person name="McMahon K.D."/>
            <person name="Konstantinidis K.T."/>
            <person name="Eloe-Fadrosh E.A."/>
            <person name="Kyrpides N.C."/>
            <person name="Woyke T."/>
        </authorList>
    </citation>
    <scope>NUCLEOTIDE SEQUENCE</scope>
    <source>
        <strain evidence="1">GVMAG-M-3300027804-47</strain>
    </source>
</reference>
<name>A0A6C0LEP6_9ZZZZ</name>
<organism evidence="1">
    <name type="scientific">viral metagenome</name>
    <dbReference type="NCBI Taxonomy" id="1070528"/>
    <lineage>
        <taxon>unclassified sequences</taxon>
        <taxon>metagenomes</taxon>
        <taxon>organismal metagenomes</taxon>
    </lineage>
</organism>
<protein>
    <submittedName>
        <fullName evidence="1">Uncharacterized protein</fullName>
    </submittedName>
</protein>
<dbReference type="AlphaFoldDB" id="A0A6C0LEP6"/>
<evidence type="ECO:0000313" key="1">
    <source>
        <dbReference type="EMBL" id="QHU29023.1"/>
    </source>
</evidence>
<accession>A0A6C0LEP6</accession>